<dbReference type="EMBL" id="CP054929">
    <property type="protein sequence ID" value="QKW51110.1"/>
    <property type="molecule type" value="Genomic_DNA"/>
</dbReference>
<protein>
    <submittedName>
        <fullName evidence="2">Uncharacterized protein</fullName>
    </submittedName>
</protein>
<dbReference type="Proteomes" id="UP000509303">
    <property type="component" value="Chromosome"/>
</dbReference>
<dbReference type="RefSeq" id="WP_176162835.1">
    <property type="nucleotide sequence ID" value="NZ_CP054929.1"/>
</dbReference>
<keyword evidence="3" id="KW-1185">Reference proteome</keyword>
<gene>
    <name evidence="2" type="ORF">HUT08_17985</name>
</gene>
<accession>A0A7H8N9F9</accession>
<name>A0A7H8N9F9_9ACTN</name>
<organism evidence="2 3">
    <name type="scientific">Streptomyces buecherae</name>
    <dbReference type="NCBI Taxonomy" id="2763006"/>
    <lineage>
        <taxon>Bacteria</taxon>
        <taxon>Bacillati</taxon>
        <taxon>Actinomycetota</taxon>
        <taxon>Actinomycetes</taxon>
        <taxon>Kitasatosporales</taxon>
        <taxon>Streptomycetaceae</taxon>
        <taxon>Streptomyces</taxon>
    </lineage>
</organism>
<evidence type="ECO:0000313" key="2">
    <source>
        <dbReference type="EMBL" id="QKW51110.1"/>
    </source>
</evidence>
<evidence type="ECO:0000256" key="1">
    <source>
        <dbReference type="SAM" id="MobiDB-lite"/>
    </source>
</evidence>
<reference evidence="2 3" key="1">
    <citation type="submission" date="2020-06" db="EMBL/GenBank/DDBJ databases">
        <title>Genome mining for natural products.</title>
        <authorList>
            <person name="Zhang B."/>
            <person name="Shi J."/>
            <person name="Ge H."/>
        </authorList>
    </citation>
    <scope>NUCLEOTIDE SEQUENCE [LARGE SCALE GENOMIC DNA]</scope>
    <source>
        <strain evidence="2 3">NA00687</strain>
    </source>
</reference>
<dbReference type="AlphaFoldDB" id="A0A7H8N9F9"/>
<evidence type="ECO:0000313" key="3">
    <source>
        <dbReference type="Proteomes" id="UP000509303"/>
    </source>
</evidence>
<sequence length="151" mass="16534">MPESILVVFRVVAEALAYANPFAWAQRRRRQQRLRRLDRGETALVPCDVRDARLTGGQWKNGYLAVGPHPAAWQEKGRGRQMLGPGPPLLPVSADESSVAFRSKSGETEIRIHPDEAPSVSRALGQTGHSRDEGSIAGVGRGGDRWRCIAV</sequence>
<proteinExistence type="predicted"/>
<feature type="region of interest" description="Disordered" evidence="1">
    <location>
        <begin position="120"/>
        <end position="139"/>
    </location>
</feature>